<evidence type="ECO:0000256" key="1">
    <source>
        <dbReference type="ARBA" id="ARBA00004123"/>
    </source>
</evidence>
<keyword evidence="5" id="KW-0539">Nucleus</keyword>
<dbReference type="PANTHER" id="PTHR31391:SF64">
    <property type="entry name" value="B3 DOMAIN-CONTAINING PROTEIN OS06G0112300"/>
    <property type="match status" value="1"/>
</dbReference>
<gene>
    <name evidence="7" type="ORF">Sango_0173100</name>
</gene>
<dbReference type="SUPFAM" id="SSF101936">
    <property type="entry name" value="DNA-binding pseudobarrel domain"/>
    <property type="match status" value="1"/>
</dbReference>
<dbReference type="InterPro" id="IPR015300">
    <property type="entry name" value="DNA-bd_pseudobarrel_sf"/>
</dbReference>
<dbReference type="SMART" id="SM01019">
    <property type="entry name" value="B3"/>
    <property type="match status" value="1"/>
</dbReference>
<protein>
    <submittedName>
        <fullName evidence="7">B3 domain-containing protein</fullName>
    </submittedName>
</protein>
<dbReference type="CDD" id="cd10017">
    <property type="entry name" value="B3_DNA"/>
    <property type="match status" value="1"/>
</dbReference>
<evidence type="ECO:0000256" key="2">
    <source>
        <dbReference type="ARBA" id="ARBA00023015"/>
    </source>
</evidence>
<keyword evidence="8" id="KW-1185">Reference proteome</keyword>
<keyword evidence="3" id="KW-0238">DNA-binding</keyword>
<dbReference type="PROSITE" id="PS50863">
    <property type="entry name" value="B3"/>
    <property type="match status" value="1"/>
</dbReference>
<name>A0AAE1XGI0_9LAMI</name>
<evidence type="ECO:0000256" key="4">
    <source>
        <dbReference type="ARBA" id="ARBA00023163"/>
    </source>
</evidence>
<evidence type="ECO:0000313" key="7">
    <source>
        <dbReference type="EMBL" id="KAK4411001.1"/>
    </source>
</evidence>
<organism evidence="7 8">
    <name type="scientific">Sesamum angolense</name>
    <dbReference type="NCBI Taxonomy" id="2727404"/>
    <lineage>
        <taxon>Eukaryota</taxon>
        <taxon>Viridiplantae</taxon>
        <taxon>Streptophyta</taxon>
        <taxon>Embryophyta</taxon>
        <taxon>Tracheophyta</taxon>
        <taxon>Spermatophyta</taxon>
        <taxon>Magnoliopsida</taxon>
        <taxon>eudicotyledons</taxon>
        <taxon>Gunneridae</taxon>
        <taxon>Pentapetalae</taxon>
        <taxon>asterids</taxon>
        <taxon>lamiids</taxon>
        <taxon>Lamiales</taxon>
        <taxon>Pedaliaceae</taxon>
        <taxon>Sesamum</taxon>
    </lineage>
</organism>
<evidence type="ECO:0000313" key="8">
    <source>
        <dbReference type="Proteomes" id="UP001289374"/>
    </source>
</evidence>
<accession>A0AAE1XGI0</accession>
<feature type="domain" description="TF-B3" evidence="6">
    <location>
        <begin position="72"/>
        <end position="167"/>
    </location>
</feature>
<dbReference type="GO" id="GO:0003677">
    <property type="term" value="F:DNA binding"/>
    <property type="evidence" value="ECO:0007669"/>
    <property type="project" value="UniProtKB-KW"/>
</dbReference>
<comment type="caution">
    <text evidence="7">The sequence shown here is derived from an EMBL/GenBank/DDBJ whole genome shotgun (WGS) entry which is preliminary data.</text>
</comment>
<dbReference type="Pfam" id="PF02362">
    <property type="entry name" value="B3"/>
    <property type="match status" value="1"/>
</dbReference>
<dbReference type="PANTHER" id="PTHR31391">
    <property type="entry name" value="B3 DOMAIN-CONTAINING PROTEIN OS11G0197600-RELATED"/>
    <property type="match status" value="1"/>
</dbReference>
<dbReference type="Gene3D" id="2.40.330.10">
    <property type="entry name" value="DNA-binding pseudobarrel domain"/>
    <property type="match status" value="1"/>
</dbReference>
<evidence type="ECO:0000256" key="5">
    <source>
        <dbReference type="ARBA" id="ARBA00023242"/>
    </source>
</evidence>
<reference evidence="7" key="1">
    <citation type="submission" date="2020-06" db="EMBL/GenBank/DDBJ databases">
        <authorList>
            <person name="Li T."/>
            <person name="Hu X."/>
            <person name="Zhang T."/>
            <person name="Song X."/>
            <person name="Zhang H."/>
            <person name="Dai N."/>
            <person name="Sheng W."/>
            <person name="Hou X."/>
            <person name="Wei L."/>
        </authorList>
    </citation>
    <scope>NUCLEOTIDE SEQUENCE</scope>
    <source>
        <strain evidence="7">K16</strain>
        <tissue evidence="7">Leaf</tissue>
    </source>
</reference>
<sequence>MPNPSRMDSRLVAVKKEFISEPINEETHKTEQLLSQSMERYVEKQKSKLPVELGSAESEEDDIPYLTGKPFFDVVLAKSHVNPTYHFQLPVRIVRELPRTTIPVVLRYNRKNWNLDYIGNCTNPRFDPKWRKFVVDNNLEIGDACVFELMEHSATNIKFKVHILRGKLPPELQAAINSRVLWRIR</sequence>
<dbReference type="EMBL" id="JACGWL010000001">
    <property type="protein sequence ID" value="KAK4411001.1"/>
    <property type="molecule type" value="Genomic_DNA"/>
</dbReference>
<dbReference type="Proteomes" id="UP001289374">
    <property type="component" value="Unassembled WGS sequence"/>
</dbReference>
<evidence type="ECO:0000256" key="3">
    <source>
        <dbReference type="ARBA" id="ARBA00023125"/>
    </source>
</evidence>
<comment type="subcellular location">
    <subcellularLocation>
        <location evidence="1">Nucleus</location>
    </subcellularLocation>
</comment>
<proteinExistence type="predicted"/>
<keyword evidence="4" id="KW-0804">Transcription</keyword>
<reference evidence="7" key="2">
    <citation type="journal article" date="2024" name="Plant">
        <title>Genomic evolution and insights into agronomic trait innovations of Sesamum species.</title>
        <authorList>
            <person name="Miao H."/>
            <person name="Wang L."/>
            <person name="Qu L."/>
            <person name="Liu H."/>
            <person name="Sun Y."/>
            <person name="Le M."/>
            <person name="Wang Q."/>
            <person name="Wei S."/>
            <person name="Zheng Y."/>
            <person name="Lin W."/>
            <person name="Duan Y."/>
            <person name="Cao H."/>
            <person name="Xiong S."/>
            <person name="Wang X."/>
            <person name="Wei L."/>
            <person name="Li C."/>
            <person name="Ma Q."/>
            <person name="Ju M."/>
            <person name="Zhao R."/>
            <person name="Li G."/>
            <person name="Mu C."/>
            <person name="Tian Q."/>
            <person name="Mei H."/>
            <person name="Zhang T."/>
            <person name="Gao T."/>
            <person name="Zhang H."/>
        </authorList>
    </citation>
    <scope>NUCLEOTIDE SEQUENCE</scope>
    <source>
        <strain evidence="7">K16</strain>
    </source>
</reference>
<dbReference type="GO" id="GO:0005634">
    <property type="term" value="C:nucleus"/>
    <property type="evidence" value="ECO:0007669"/>
    <property type="project" value="UniProtKB-SubCell"/>
</dbReference>
<dbReference type="AlphaFoldDB" id="A0AAE1XGI0"/>
<dbReference type="InterPro" id="IPR003340">
    <property type="entry name" value="B3_DNA-bd"/>
</dbReference>
<dbReference type="InterPro" id="IPR044837">
    <property type="entry name" value="REM16-like"/>
</dbReference>
<evidence type="ECO:0000259" key="6">
    <source>
        <dbReference type="PROSITE" id="PS50863"/>
    </source>
</evidence>
<keyword evidence="2" id="KW-0805">Transcription regulation</keyword>